<dbReference type="InterPro" id="IPR036438">
    <property type="entry name" value="Insulin-like_sf"/>
</dbReference>
<proteinExistence type="evidence at transcript level"/>
<dbReference type="Gene3D" id="1.10.100.10">
    <property type="entry name" value="Insulin-like"/>
    <property type="match status" value="1"/>
</dbReference>
<dbReference type="EMBL" id="GU973879">
    <property type="protein sequence ID" value="ADX20593.1"/>
    <property type="molecule type" value="mRNA"/>
</dbReference>
<protein>
    <submittedName>
        <fullName evidence="2">Insulin DIL</fullName>
    </submittedName>
</protein>
<sequence length="229" mass="26355">MEICGAYITLGWIPTRVDRRCFVTLRGALDLPSVCLVSGLWLLSLLQIAGTYTSPAEEAFVRMATSRFQTASRPELIEIWHTDCHRRCRWQLIRHVEIACQFDPYVQSKRRKRSPMKLAPSREHEQKVKKIAVLRNMTTPNDRDPQTTSPQSDTGRPPIPQNPFLPKRKATGFLTSHGGRPGGGKRGLRRKKRGIMTECCFEKPCAWEEFAEYCHDNNRRLSERDNQCT</sequence>
<feature type="compositionally biased region" description="Polar residues" evidence="1">
    <location>
        <begin position="136"/>
        <end position="154"/>
    </location>
</feature>
<feature type="region of interest" description="Disordered" evidence="1">
    <location>
        <begin position="111"/>
        <end position="189"/>
    </location>
</feature>
<name>A0A161A412_APLCA</name>
<dbReference type="SUPFAM" id="SSF56994">
    <property type="entry name" value="Insulin-like"/>
    <property type="match status" value="1"/>
</dbReference>
<reference evidence="2" key="1">
    <citation type="submission" date="2010-03" db="EMBL/GenBank/DDBJ databases">
        <title>Identification of neuropeptides in Aplysia californica.</title>
        <authorList>
            <person name="Kohn A.B."/>
            <person name="Citarella M."/>
            <person name="Moroz L."/>
        </authorList>
    </citation>
    <scope>NUCLEOTIDE SEQUENCE</scope>
</reference>
<dbReference type="AlphaFoldDB" id="A0A161A412"/>
<evidence type="ECO:0000313" key="2">
    <source>
        <dbReference type="EMBL" id="ADX20593.1"/>
    </source>
</evidence>
<evidence type="ECO:0000256" key="1">
    <source>
        <dbReference type="SAM" id="MobiDB-lite"/>
    </source>
</evidence>
<accession>A0A161A412</accession>
<dbReference type="OrthoDB" id="10044229at2759"/>
<organism evidence="2">
    <name type="scientific">Aplysia californica</name>
    <name type="common">California sea hare</name>
    <dbReference type="NCBI Taxonomy" id="6500"/>
    <lineage>
        <taxon>Eukaryota</taxon>
        <taxon>Metazoa</taxon>
        <taxon>Spiralia</taxon>
        <taxon>Lophotrochozoa</taxon>
        <taxon>Mollusca</taxon>
        <taxon>Gastropoda</taxon>
        <taxon>Heterobranchia</taxon>
        <taxon>Euthyneura</taxon>
        <taxon>Tectipleura</taxon>
        <taxon>Aplysiida</taxon>
        <taxon>Aplysioidea</taxon>
        <taxon>Aplysiidae</taxon>
        <taxon>Aplysia</taxon>
    </lineage>
</organism>